<dbReference type="PANTHER" id="PTHR43462">
    <property type="entry name" value="ALANYL-TRNA EDITING PROTEIN"/>
    <property type="match status" value="1"/>
</dbReference>
<dbReference type="EC" id="6.1.1.7" evidence="4"/>
<keyword evidence="11" id="KW-0067">ATP-binding</keyword>
<dbReference type="InterPro" id="IPR018164">
    <property type="entry name" value="Ala-tRNA-synth_IIc_N"/>
</dbReference>
<evidence type="ECO:0000256" key="3">
    <source>
        <dbReference type="ARBA" id="ARBA00008226"/>
    </source>
</evidence>
<dbReference type="InterPro" id="IPR012947">
    <property type="entry name" value="tRNA_SAD"/>
</dbReference>
<dbReference type="RefSeq" id="WP_041123628.1">
    <property type="nucleotide sequence ID" value="NZ_JXRQ01000029.1"/>
</dbReference>
<dbReference type="AlphaFoldDB" id="A0A0C2RNS2"/>
<dbReference type="InterPro" id="IPR003156">
    <property type="entry name" value="DHHA1_dom"/>
</dbReference>
<dbReference type="EMBL" id="JXRQ01000029">
    <property type="protein sequence ID" value="KIL43404.1"/>
    <property type="molecule type" value="Genomic_DNA"/>
</dbReference>
<dbReference type="FunFam" id="3.10.310.40:FF:000001">
    <property type="entry name" value="Alanine--tRNA ligase"/>
    <property type="match status" value="1"/>
</dbReference>
<dbReference type="SMART" id="SM00863">
    <property type="entry name" value="tRNA_SAD"/>
    <property type="match status" value="1"/>
</dbReference>
<dbReference type="Pfam" id="PF01411">
    <property type="entry name" value="tRNA-synt_2c"/>
    <property type="match status" value="1"/>
</dbReference>
<evidence type="ECO:0000256" key="8">
    <source>
        <dbReference type="ARBA" id="ARBA00022723"/>
    </source>
</evidence>
<dbReference type="GO" id="GO:0000049">
    <property type="term" value="F:tRNA binding"/>
    <property type="evidence" value="ECO:0007669"/>
    <property type="project" value="UniProtKB-KW"/>
</dbReference>
<evidence type="ECO:0000256" key="13">
    <source>
        <dbReference type="ARBA" id="ARBA00022917"/>
    </source>
</evidence>
<evidence type="ECO:0000256" key="11">
    <source>
        <dbReference type="ARBA" id="ARBA00022840"/>
    </source>
</evidence>
<organism evidence="18 19">
    <name type="scientific">Jeotgalibacillus alimentarius</name>
    <dbReference type="NCBI Taxonomy" id="135826"/>
    <lineage>
        <taxon>Bacteria</taxon>
        <taxon>Bacillati</taxon>
        <taxon>Bacillota</taxon>
        <taxon>Bacilli</taxon>
        <taxon>Bacillales</taxon>
        <taxon>Caryophanaceae</taxon>
        <taxon>Jeotgalibacillus</taxon>
    </lineage>
</organism>
<dbReference type="OrthoDB" id="9812949at2"/>
<comment type="similarity">
    <text evidence="3">Belongs to the class-II aminoacyl-tRNA synthetase family.</text>
</comment>
<evidence type="ECO:0000256" key="5">
    <source>
        <dbReference type="ARBA" id="ARBA00017959"/>
    </source>
</evidence>
<keyword evidence="7" id="KW-0436">Ligase</keyword>
<feature type="coiled-coil region" evidence="16">
    <location>
        <begin position="251"/>
        <end position="285"/>
    </location>
</feature>
<proteinExistence type="inferred from homology"/>
<evidence type="ECO:0000256" key="14">
    <source>
        <dbReference type="ARBA" id="ARBA00023146"/>
    </source>
</evidence>
<keyword evidence="19" id="KW-1185">Reference proteome</keyword>
<evidence type="ECO:0000256" key="4">
    <source>
        <dbReference type="ARBA" id="ARBA00013168"/>
    </source>
</evidence>
<keyword evidence="12" id="KW-0694">RNA-binding</keyword>
<evidence type="ECO:0000256" key="1">
    <source>
        <dbReference type="ARBA" id="ARBA00001947"/>
    </source>
</evidence>
<dbReference type="PATRIC" id="fig|135826.4.peg.3091"/>
<comment type="subcellular location">
    <subcellularLocation>
        <location evidence="2">Cytoplasm</location>
    </subcellularLocation>
</comment>
<comment type="caution">
    <text evidence="18">The sequence shown here is derived from an EMBL/GenBank/DDBJ whole genome shotgun (WGS) entry which is preliminary data.</text>
</comment>
<dbReference type="GO" id="GO:0002161">
    <property type="term" value="F:aminoacyl-tRNA deacylase activity"/>
    <property type="evidence" value="ECO:0007669"/>
    <property type="project" value="UniProtKB-ARBA"/>
</dbReference>
<keyword evidence="13" id="KW-0648">Protein biosynthesis</keyword>
<evidence type="ECO:0000313" key="18">
    <source>
        <dbReference type="EMBL" id="KIL43404.1"/>
    </source>
</evidence>
<dbReference type="Proteomes" id="UP000031950">
    <property type="component" value="Unassembled WGS sequence"/>
</dbReference>
<keyword evidence="8" id="KW-0479">Metal-binding</keyword>
<reference evidence="18 19" key="1">
    <citation type="submission" date="2015-01" db="EMBL/GenBank/DDBJ databases">
        <title>Genome sequence of Jeotgalibacillus alimentarius.</title>
        <authorList>
            <person name="Goh K.M."/>
            <person name="Chan K.-G."/>
            <person name="Yaakop A.S."/>
            <person name="Ee R."/>
            <person name="Gan H.M."/>
            <person name="Chan C.S."/>
        </authorList>
    </citation>
    <scope>NUCLEOTIDE SEQUENCE [LARGE SCALE GENOMIC DNA]</scope>
    <source>
        <strain evidence="18 19">YKJ-13</strain>
    </source>
</reference>
<evidence type="ECO:0000256" key="6">
    <source>
        <dbReference type="ARBA" id="ARBA00022555"/>
    </source>
</evidence>
<dbReference type="InterPro" id="IPR018163">
    <property type="entry name" value="Thr/Ala-tRNA-synth_IIc_edit"/>
</dbReference>
<dbReference type="Gene3D" id="2.40.30.130">
    <property type="match status" value="1"/>
</dbReference>
<evidence type="ECO:0000256" key="2">
    <source>
        <dbReference type="ARBA" id="ARBA00004496"/>
    </source>
</evidence>
<dbReference type="InterPro" id="IPR018165">
    <property type="entry name" value="Ala-tRNA-synth_IIc_core"/>
</dbReference>
<evidence type="ECO:0000256" key="12">
    <source>
        <dbReference type="ARBA" id="ARBA00022884"/>
    </source>
</evidence>
<evidence type="ECO:0000256" key="7">
    <source>
        <dbReference type="ARBA" id="ARBA00022598"/>
    </source>
</evidence>
<sequence length="387" mass="43280">MKLFYEDVNLQTFQAKKIDEGTDEQGRRYVVLDQTAFYPTGGGQPHDTGLLNQAPVYNVEEVDGAVRHYIEGTDPLLETVHGEVNWDRRFDHMQQHAGQHILSAAFENNFNLKTVSFHLGEEVCSVDLEAEQVSDEVLSMAERQANELVLENRPIETKWVSQEELKQYPLRKDVAVTDDIRLVIIPEADYNGCGGTHPTSTGQVGAINILHTEKQRGQTRVYFVCGKRVTRQLSEKHEVIQALTAKMSAPQEKLVDAADRLLDQNRQLEKTVEELKSQLLTFEAKQYQGDVVKEVFTDRPVAELQKLAKMIIAGPDQKTVLFVNETDDKLQLVCGRGAEVTTDMNKLIKSVLPLIDGRGGGKPDFAQGGGEKRMSAEAFLEACVANI</sequence>
<dbReference type="STRING" id="135826.KP77_31100"/>
<evidence type="ECO:0000256" key="15">
    <source>
        <dbReference type="ARBA" id="ARBA00032577"/>
    </source>
</evidence>
<dbReference type="Gene3D" id="3.10.310.40">
    <property type="match status" value="1"/>
</dbReference>
<keyword evidence="10" id="KW-0862">Zinc</keyword>
<dbReference type="PROSITE" id="PS50860">
    <property type="entry name" value="AA_TRNA_LIGASE_II_ALA"/>
    <property type="match status" value="1"/>
</dbReference>
<dbReference type="GO" id="GO:0005524">
    <property type="term" value="F:ATP binding"/>
    <property type="evidence" value="ECO:0007669"/>
    <property type="project" value="UniProtKB-KW"/>
</dbReference>
<keyword evidence="6" id="KW-0820">tRNA-binding</keyword>
<dbReference type="Pfam" id="PF07973">
    <property type="entry name" value="tRNA_SAD"/>
    <property type="match status" value="1"/>
</dbReference>
<evidence type="ECO:0000313" key="19">
    <source>
        <dbReference type="Proteomes" id="UP000031950"/>
    </source>
</evidence>
<feature type="domain" description="Alanyl-transfer RNA synthetases family profile" evidence="17">
    <location>
        <begin position="1"/>
        <end position="235"/>
    </location>
</feature>
<keyword evidence="9" id="KW-0547">Nucleotide-binding</keyword>
<dbReference type="GO" id="GO:0046872">
    <property type="term" value="F:metal ion binding"/>
    <property type="evidence" value="ECO:0007669"/>
    <property type="project" value="UniProtKB-KW"/>
</dbReference>
<dbReference type="GO" id="GO:0005737">
    <property type="term" value="C:cytoplasm"/>
    <property type="evidence" value="ECO:0007669"/>
    <property type="project" value="UniProtKB-SubCell"/>
</dbReference>
<name>A0A0C2RNS2_9BACL</name>
<keyword evidence="14 18" id="KW-0030">Aminoacyl-tRNA synthetase</keyword>
<dbReference type="SUPFAM" id="SSF55186">
    <property type="entry name" value="ThrRS/AlaRS common domain"/>
    <property type="match status" value="1"/>
</dbReference>
<protein>
    <recommendedName>
        <fullName evidence="5">Alanine--tRNA ligase</fullName>
        <ecNumber evidence="4">6.1.1.7</ecNumber>
    </recommendedName>
    <alternativeName>
        <fullName evidence="15">Alanyl-tRNA synthetase</fullName>
    </alternativeName>
</protein>
<comment type="cofactor">
    <cofactor evidence="1">
        <name>Zn(2+)</name>
        <dbReference type="ChEBI" id="CHEBI:29105"/>
    </cofactor>
</comment>
<dbReference type="Pfam" id="PF02272">
    <property type="entry name" value="DHHA1"/>
    <property type="match status" value="1"/>
</dbReference>
<dbReference type="GO" id="GO:0004813">
    <property type="term" value="F:alanine-tRNA ligase activity"/>
    <property type="evidence" value="ECO:0007669"/>
    <property type="project" value="UniProtKB-EC"/>
</dbReference>
<evidence type="ECO:0000256" key="9">
    <source>
        <dbReference type="ARBA" id="ARBA00022741"/>
    </source>
</evidence>
<accession>A0A0C2RNS2</accession>
<evidence type="ECO:0000256" key="16">
    <source>
        <dbReference type="SAM" id="Coils"/>
    </source>
</evidence>
<dbReference type="SUPFAM" id="SSF50447">
    <property type="entry name" value="Translation proteins"/>
    <property type="match status" value="1"/>
</dbReference>
<dbReference type="PANTHER" id="PTHR43462:SF1">
    <property type="entry name" value="ALANYL-TRNA EDITING PROTEIN AARSD1"/>
    <property type="match status" value="1"/>
</dbReference>
<dbReference type="Gene3D" id="3.30.980.10">
    <property type="entry name" value="Threonyl-trna Synthetase, Chain A, domain 2"/>
    <property type="match status" value="1"/>
</dbReference>
<dbReference type="GO" id="GO:0006419">
    <property type="term" value="P:alanyl-tRNA aminoacylation"/>
    <property type="evidence" value="ECO:0007669"/>
    <property type="project" value="InterPro"/>
</dbReference>
<keyword evidence="16" id="KW-0175">Coiled coil</keyword>
<evidence type="ECO:0000259" key="17">
    <source>
        <dbReference type="PROSITE" id="PS50860"/>
    </source>
</evidence>
<dbReference type="InterPro" id="IPR051335">
    <property type="entry name" value="Alanyl-tRNA_Editing_Enzymes"/>
</dbReference>
<gene>
    <name evidence="18" type="ORF">KP77_31100</name>
</gene>
<evidence type="ECO:0000256" key="10">
    <source>
        <dbReference type="ARBA" id="ARBA00022833"/>
    </source>
</evidence>
<dbReference type="InterPro" id="IPR009000">
    <property type="entry name" value="Transl_B-barrel_sf"/>
</dbReference>